<keyword evidence="3" id="KW-1185">Reference proteome</keyword>
<sequence length="84" mass="8780">MLQQQLCVKMSLLTFVPLMAELITVLISSLLAPMASATWAHWAATRAAAEATAEYLAVVDAPCFELSATTAARDAATPATDIAA</sequence>
<protein>
    <submittedName>
        <fullName evidence="2">Similar to FORKED 1</fullName>
    </submittedName>
</protein>
<accession>A0A7J0FCG9</accession>
<dbReference type="Proteomes" id="UP000585474">
    <property type="component" value="Unassembled WGS sequence"/>
</dbReference>
<evidence type="ECO:0000313" key="2">
    <source>
        <dbReference type="EMBL" id="GFY95587.1"/>
    </source>
</evidence>
<comment type="caution">
    <text evidence="2">The sequence shown here is derived from an EMBL/GenBank/DDBJ whole genome shotgun (WGS) entry which is preliminary data.</text>
</comment>
<gene>
    <name evidence="2" type="ORF">Acr_10g0009720</name>
</gene>
<dbReference type="AlphaFoldDB" id="A0A7J0FCG9"/>
<feature type="transmembrane region" description="Helical" evidence="1">
    <location>
        <begin position="12"/>
        <end position="32"/>
    </location>
</feature>
<evidence type="ECO:0000313" key="3">
    <source>
        <dbReference type="Proteomes" id="UP000585474"/>
    </source>
</evidence>
<keyword evidence="1" id="KW-0812">Transmembrane</keyword>
<dbReference type="EMBL" id="BJWL01000010">
    <property type="protein sequence ID" value="GFY95587.1"/>
    <property type="molecule type" value="Genomic_DNA"/>
</dbReference>
<keyword evidence="1" id="KW-0472">Membrane</keyword>
<reference evidence="2 3" key="1">
    <citation type="submission" date="2019-07" db="EMBL/GenBank/DDBJ databases">
        <title>De Novo Assembly of kiwifruit Actinidia rufa.</title>
        <authorList>
            <person name="Sugita-Konishi S."/>
            <person name="Sato K."/>
            <person name="Mori E."/>
            <person name="Abe Y."/>
            <person name="Kisaki G."/>
            <person name="Hamano K."/>
            <person name="Suezawa K."/>
            <person name="Otani M."/>
            <person name="Fukuda T."/>
            <person name="Manabe T."/>
            <person name="Gomi K."/>
            <person name="Tabuchi M."/>
            <person name="Akimitsu K."/>
            <person name="Kataoka I."/>
        </authorList>
    </citation>
    <scope>NUCLEOTIDE SEQUENCE [LARGE SCALE GENOMIC DNA]</scope>
    <source>
        <strain evidence="3">cv. Fuchu</strain>
    </source>
</reference>
<evidence type="ECO:0000256" key="1">
    <source>
        <dbReference type="SAM" id="Phobius"/>
    </source>
</evidence>
<name>A0A7J0FCG9_9ERIC</name>
<organism evidence="2 3">
    <name type="scientific">Actinidia rufa</name>
    <dbReference type="NCBI Taxonomy" id="165716"/>
    <lineage>
        <taxon>Eukaryota</taxon>
        <taxon>Viridiplantae</taxon>
        <taxon>Streptophyta</taxon>
        <taxon>Embryophyta</taxon>
        <taxon>Tracheophyta</taxon>
        <taxon>Spermatophyta</taxon>
        <taxon>Magnoliopsida</taxon>
        <taxon>eudicotyledons</taxon>
        <taxon>Gunneridae</taxon>
        <taxon>Pentapetalae</taxon>
        <taxon>asterids</taxon>
        <taxon>Ericales</taxon>
        <taxon>Actinidiaceae</taxon>
        <taxon>Actinidia</taxon>
    </lineage>
</organism>
<keyword evidence="1" id="KW-1133">Transmembrane helix</keyword>
<proteinExistence type="predicted"/>